<protein>
    <submittedName>
        <fullName evidence="3">Leucine-rich repeat protein</fullName>
    </submittedName>
</protein>
<keyword evidence="2" id="KW-1185">Reference proteome</keyword>
<accession>A0A1I7URE5</accession>
<sequence length="107" mass="12205">MSDSPSTSSVFLPAWPSRRTDDNMYPNGSQKPDELVLHDYGLEEIPMRYHVEQKDYDPRNIRKIDLTHNSFVVLRGLATFTNVSMLDMSFNSLSSLPEDIGTLVNLK</sequence>
<dbReference type="Proteomes" id="UP000095282">
    <property type="component" value="Unplaced"/>
</dbReference>
<evidence type="ECO:0000313" key="3">
    <source>
        <dbReference type="WBParaSite" id="Csp11.Scaffold630.g18592.t1"/>
    </source>
</evidence>
<proteinExistence type="predicted"/>
<organism evidence="2 3">
    <name type="scientific">Caenorhabditis tropicalis</name>
    <dbReference type="NCBI Taxonomy" id="1561998"/>
    <lineage>
        <taxon>Eukaryota</taxon>
        <taxon>Metazoa</taxon>
        <taxon>Ecdysozoa</taxon>
        <taxon>Nematoda</taxon>
        <taxon>Chromadorea</taxon>
        <taxon>Rhabditida</taxon>
        <taxon>Rhabditina</taxon>
        <taxon>Rhabditomorpha</taxon>
        <taxon>Rhabditoidea</taxon>
        <taxon>Rhabditidae</taxon>
        <taxon>Peloderinae</taxon>
        <taxon>Caenorhabditis</taxon>
    </lineage>
</organism>
<dbReference type="WBParaSite" id="Csp11.Scaffold630.g18592.t1">
    <property type="protein sequence ID" value="Csp11.Scaffold630.g18592.t1"/>
    <property type="gene ID" value="Csp11.Scaffold630.g18592"/>
</dbReference>
<evidence type="ECO:0000256" key="1">
    <source>
        <dbReference type="SAM" id="MobiDB-lite"/>
    </source>
</evidence>
<reference evidence="3" key="1">
    <citation type="submission" date="2016-11" db="UniProtKB">
        <authorList>
            <consortium name="WormBaseParasite"/>
        </authorList>
    </citation>
    <scope>IDENTIFICATION</scope>
</reference>
<dbReference type="InterPro" id="IPR032675">
    <property type="entry name" value="LRR_dom_sf"/>
</dbReference>
<feature type="region of interest" description="Disordered" evidence="1">
    <location>
        <begin position="1"/>
        <end position="32"/>
    </location>
</feature>
<feature type="compositionally biased region" description="Polar residues" evidence="1">
    <location>
        <begin position="1"/>
        <end position="10"/>
    </location>
</feature>
<dbReference type="eggNOG" id="KOG0619">
    <property type="taxonomic scope" value="Eukaryota"/>
</dbReference>
<name>A0A1I7URE5_9PELO</name>
<dbReference type="SUPFAM" id="SSF52058">
    <property type="entry name" value="L domain-like"/>
    <property type="match status" value="1"/>
</dbReference>
<dbReference type="AlphaFoldDB" id="A0A1I7URE5"/>
<evidence type="ECO:0000313" key="2">
    <source>
        <dbReference type="Proteomes" id="UP000095282"/>
    </source>
</evidence>
<dbReference type="STRING" id="1561998.A0A1I7URE5"/>
<dbReference type="Gene3D" id="3.80.10.10">
    <property type="entry name" value="Ribonuclease Inhibitor"/>
    <property type="match status" value="1"/>
</dbReference>